<feature type="transmembrane region" description="Helical" evidence="1">
    <location>
        <begin position="6"/>
        <end position="24"/>
    </location>
</feature>
<accession>A0A5B0PRL7</accession>
<proteinExistence type="predicted"/>
<comment type="caution">
    <text evidence="2">The sequence shown here is derived from an EMBL/GenBank/DDBJ whole genome shotgun (WGS) entry which is preliminary data.</text>
</comment>
<evidence type="ECO:0000256" key="1">
    <source>
        <dbReference type="SAM" id="Phobius"/>
    </source>
</evidence>
<evidence type="ECO:0000313" key="3">
    <source>
        <dbReference type="Proteomes" id="UP000325313"/>
    </source>
</evidence>
<gene>
    <name evidence="2" type="ORF">PGTUg99_001024</name>
</gene>
<organism evidence="2 3">
    <name type="scientific">Puccinia graminis f. sp. tritici</name>
    <dbReference type="NCBI Taxonomy" id="56615"/>
    <lineage>
        <taxon>Eukaryota</taxon>
        <taxon>Fungi</taxon>
        <taxon>Dikarya</taxon>
        <taxon>Basidiomycota</taxon>
        <taxon>Pucciniomycotina</taxon>
        <taxon>Pucciniomycetes</taxon>
        <taxon>Pucciniales</taxon>
        <taxon>Pucciniaceae</taxon>
        <taxon>Puccinia</taxon>
    </lineage>
</organism>
<dbReference type="EMBL" id="VDEP01000336">
    <property type="protein sequence ID" value="KAA1103566.1"/>
    <property type="molecule type" value="Genomic_DNA"/>
</dbReference>
<keyword evidence="1" id="KW-0472">Membrane</keyword>
<dbReference type="Proteomes" id="UP000325313">
    <property type="component" value="Unassembled WGS sequence"/>
</dbReference>
<name>A0A5B0PRL7_PUCGR</name>
<sequence>MFPLVVVVWFSSTSTAIIVVLISITSHSYQLAATCVPRGLEPVSSTTPSVL</sequence>
<evidence type="ECO:0000313" key="2">
    <source>
        <dbReference type="EMBL" id="KAA1103566.1"/>
    </source>
</evidence>
<reference evidence="2 3" key="1">
    <citation type="submission" date="2019-05" db="EMBL/GenBank/DDBJ databases">
        <title>Emergence of the Ug99 lineage of the wheat stem rust pathogen through somatic hybridization.</title>
        <authorList>
            <person name="Li F."/>
            <person name="Upadhyaya N.M."/>
            <person name="Sperschneider J."/>
            <person name="Matny O."/>
            <person name="Nguyen-Phuc H."/>
            <person name="Mago R."/>
            <person name="Raley C."/>
            <person name="Miller M.E."/>
            <person name="Silverstein K.A.T."/>
            <person name="Henningsen E."/>
            <person name="Hirsch C.D."/>
            <person name="Visser B."/>
            <person name="Pretorius Z.A."/>
            <person name="Steffenson B.J."/>
            <person name="Schwessinger B."/>
            <person name="Dodds P.N."/>
            <person name="Figueroa M."/>
        </authorList>
    </citation>
    <scope>NUCLEOTIDE SEQUENCE [LARGE SCALE GENOMIC DNA]</scope>
    <source>
        <strain evidence="2 3">Ug99</strain>
    </source>
</reference>
<keyword evidence="1" id="KW-1133">Transmembrane helix</keyword>
<keyword evidence="1" id="KW-0812">Transmembrane</keyword>
<dbReference type="AlphaFoldDB" id="A0A5B0PRL7"/>
<protein>
    <submittedName>
        <fullName evidence="2">Uncharacterized protein</fullName>
    </submittedName>
</protein>